<sequence length="420" mass="47962">MSDTPTPVLKVLSSLDEIPAIDWDALANPGAPSISYDQQDWIVSPETTPHESSEKSESVSQETEFNPMLSHAFLQALEESGCVGWDAGWIPQHIYWEADGKPVAAIPTYAKSHSQGEYVFDHPWAEAFERAGGNYYPKLQSSIPFTPVPGRRLLISPFVNRARAVKVLTEGLKELTHRIEGSSAHLTFLTEQEWKELGDQGFLLRTDQQFHWENNGYSDFENFLNALSSRKRKSIRKERKTALEHSIEIEWITGSEITESHWDAFYEFYIDTSSRKWGSPYLNREFFSLLGERLSEHTLLIMAEREGRYIAGALNMIGNNTLYGRNWGCIEHHDCLHFEICYYQAIEFALAKGLKRVEAGAQGNHKLARGYMPSLTYSAHWIANPSLRHAVAQYLDRERDVVLQEQKILAEHGPFRQNTP</sequence>
<dbReference type="InterPro" id="IPR016181">
    <property type="entry name" value="Acyl_CoA_acyltransferase"/>
</dbReference>
<gene>
    <name evidence="1" type="ORF">PsAD2_04236</name>
</gene>
<dbReference type="Gene3D" id="3.40.630.30">
    <property type="match status" value="1"/>
</dbReference>
<evidence type="ECO:0000313" key="1">
    <source>
        <dbReference type="EMBL" id="KZL06723.1"/>
    </source>
</evidence>
<accession>A0A165TWI1</accession>
<name>A0A165TWI1_9HYPH</name>
<protein>
    <recommendedName>
        <fullName evidence="3">FemAB family protein</fullName>
    </recommendedName>
</protein>
<proteinExistence type="predicted"/>
<dbReference type="EMBL" id="LMCB01000139">
    <property type="protein sequence ID" value="KZL06723.1"/>
    <property type="molecule type" value="Genomic_DNA"/>
</dbReference>
<keyword evidence="2" id="KW-1185">Reference proteome</keyword>
<dbReference type="PANTHER" id="PTHR47017:SF1">
    <property type="entry name" value="ACYL-COA"/>
    <property type="match status" value="1"/>
</dbReference>
<dbReference type="InterPro" id="IPR007434">
    <property type="entry name" value="FemAB-like"/>
</dbReference>
<dbReference type="Proteomes" id="UP000076577">
    <property type="component" value="Unassembled WGS sequence"/>
</dbReference>
<evidence type="ECO:0008006" key="3">
    <source>
        <dbReference type="Google" id="ProtNLM"/>
    </source>
</evidence>
<dbReference type="RefSeq" id="WP_068010396.1">
    <property type="nucleotide sequence ID" value="NZ_FOFM01000014.1"/>
</dbReference>
<organism evidence="1 2">
    <name type="scientific">Pseudovibrio axinellae</name>
    <dbReference type="NCBI Taxonomy" id="989403"/>
    <lineage>
        <taxon>Bacteria</taxon>
        <taxon>Pseudomonadati</taxon>
        <taxon>Pseudomonadota</taxon>
        <taxon>Alphaproteobacteria</taxon>
        <taxon>Hyphomicrobiales</taxon>
        <taxon>Stappiaceae</taxon>
        <taxon>Pseudovibrio</taxon>
    </lineage>
</organism>
<dbReference type="STRING" id="989403.SAMN05421798_11448"/>
<dbReference type="AlphaFoldDB" id="A0A165TWI1"/>
<comment type="caution">
    <text evidence="1">The sequence shown here is derived from an EMBL/GenBank/DDBJ whole genome shotgun (WGS) entry which is preliminary data.</text>
</comment>
<dbReference type="Pfam" id="PF04339">
    <property type="entry name" value="FemAB_like"/>
    <property type="match status" value="1"/>
</dbReference>
<dbReference type="SUPFAM" id="SSF55729">
    <property type="entry name" value="Acyl-CoA N-acyltransferases (Nat)"/>
    <property type="match status" value="1"/>
</dbReference>
<evidence type="ECO:0000313" key="2">
    <source>
        <dbReference type="Proteomes" id="UP000076577"/>
    </source>
</evidence>
<dbReference type="PATRIC" id="fig|989403.3.peg.4629"/>
<reference evidence="1 2" key="1">
    <citation type="journal article" date="2016" name="Front. Microbiol.">
        <title>Comparative Genomic Analysis Reveals a Diverse Repertoire of Genes Involved in Prokaryote-Eukaryote Interactions within the Pseudovibrio Genus.</title>
        <authorList>
            <person name="Romano S."/>
            <person name="Fernandez-Guerra A."/>
            <person name="Reen F.J."/>
            <person name="Glockner F.O."/>
            <person name="Crowley S.P."/>
            <person name="O'Sullivan O."/>
            <person name="Cotter P.D."/>
            <person name="Adams C."/>
            <person name="Dobson A.D."/>
            <person name="O'Gara F."/>
        </authorList>
    </citation>
    <scope>NUCLEOTIDE SEQUENCE [LARGE SCALE GENOMIC DNA]</scope>
    <source>
        <strain evidence="1 2">Ad2</strain>
    </source>
</reference>
<dbReference type="PANTHER" id="PTHR47017">
    <property type="entry name" value="ACYL-COA"/>
    <property type="match status" value="1"/>
</dbReference>